<dbReference type="EMBL" id="NCEB01000029">
    <property type="protein sequence ID" value="OYX31719.1"/>
    <property type="molecule type" value="Genomic_DNA"/>
</dbReference>
<feature type="repeat" description="TPR" evidence="1">
    <location>
        <begin position="80"/>
        <end position="113"/>
    </location>
</feature>
<protein>
    <recommendedName>
        <fullName evidence="2">Glycosyltransferase 2-like domain-containing protein</fullName>
    </recommendedName>
</protein>
<dbReference type="Gene3D" id="1.25.40.10">
    <property type="entry name" value="Tetratricopeptide repeat domain"/>
    <property type="match status" value="1"/>
</dbReference>
<accession>A0A258FHX4</accession>
<sequence>MTDPSAWDLREAGRLAEEADRARDARNWAGAARLYRDSLALDPARPSLRVQMGHALKESGQLAEAQAAYRQAAEEMPEDADVRLQLGHALKLLGQDAAARQAYSDALAIDPELVPAKVELVRLGGRGDLPGLLDGRAEAAQAMAKLTAEMNGVTTRLREIAEQSIFPPEAHDAFRRRFPITPPPGAATLTVTALIAAGDATPAMLRATLTSLLDQRHTGWSAIVVGADAAMVDHPVASLGLGEGCVRFAADASQSGAKGTVLHIPAGAVLDPEALGWLAFGLERTGATAIYADHDRYDLDWRQGLVRHSPAFQSMAHALDLETNPDPPTVVLTSGPGATAMEALDAAIRSGPVAHLPRLLSSVPTGQASAPVSNAGDAGGPLPGRILVVIPTRDEAAMLTRAVRTLRDRASDPAQIDILILDNRSRDADTPLALAALASEPGVSVLAHDEPFNWSRCNNRGMATGSQDILVFANNDIEMQTSGWDDRLRRWLGREGVGVVGARLLYPDGGLQHGGILLGAWAGRPVHDGQLPPVEPDGPLARWRRSRPVAAVTGALMACSRQTFDAVGGFDERLAIAYNDIDFCLKARRAGLAVVYAADIEAIHHESRTRGFNDNPEKVSWDDAELADMHVRWGEALFYDPGYNPQWAAEMHRPYDGLRDLPLSRVIKHLDASAAPNPWALPASVSKGV</sequence>
<reference evidence="3 4" key="1">
    <citation type="submission" date="2017-03" db="EMBL/GenBank/DDBJ databases">
        <title>Lifting the veil on microbial sulfur biogeochemistry in mining wastewaters.</title>
        <authorList>
            <person name="Kantor R.S."/>
            <person name="Colenbrander Nelson T."/>
            <person name="Marshall S."/>
            <person name="Bennett D."/>
            <person name="Apte S."/>
            <person name="Camacho D."/>
            <person name="Thomas B.C."/>
            <person name="Warren L.A."/>
            <person name="Banfield J.F."/>
        </authorList>
    </citation>
    <scope>NUCLEOTIDE SEQUENCE [LARGE SCALE GENOMIC DNA]</scope>
    <source>
        <strain evidence="3">32-69-9</strain>
    </source>
</reference>
<dbReference type="PANTHER" id="PTHR43179:SF7">
    <property type="entry name" value="RHAMNOSYLTRANSFERASE WBBL"/>
    <property type="match status" value="1"/>
</dbReference>
<dbReference type="SUPFAM" id="SSF48452">
    <property type="entry name" value="TPR-like"/>
    <property type="match status" value="1"/>
</dbReference>
<dbReference type="Gene3D" id="3.90.550.10">
    <property type="entry name" value="Spore Coat Polysaccharide Biosynthesis Protein SpsA, Chain A"/>
    <property type="match status" value="1"/>
</dbReference>
<dbReference type="InterPro" id="IPR011990">
    <property type="entry name" value="TPR-like_helical_dom_sf"/>
</dbReference>
<comment type="caution">
    <text evidence="3">The sequence shown here is derived from an EMBL/GenBank/DDBJ whole genome shotgun (WGS) entry which is preliminary data.</text>
</comment>
<dbReference type="PROSITE" id="PS50005">
    <property type="entry name" value="TPR"/>
    <property type="match status" value="2"/>
</dbReference>
<dbReference type="Pfam" id="PF00535">
    <property type="entry name" value="Glycos_transf_2"/>
    <property type="match status" value="1"/>
</dbReference>
<dbReference type="Proteomes" id="UP000215595">
    <property type="component" value="Unassembled WGS sequence"/>
</dbReference>
<dbReference type="PANTHER" id="PTHR43179">
    <property type="entry name" value="RHAMNOSYLTRANSFERASE WBBL"/>
    <property type="match status" value="1"/>
</dbReference>
<name>A0A258FHX4_9CAUL</name>
<dbReference type="SUPFAM" id="SSF53448">
    <property type="entry name" value="Nucleotide-diphospho-sugar transferases"/>
    <property type="match status" value="1"/>
</dbReference>
<gene>
    <name evidence="3" type="ORF">B7Z01_12210</name>
</gene>
<dbReference type="Pfam" id="PF14559">
    <property type="entry name" value="TPR_19"/>
    <property type="match status" value="1"/>
</dbReference>
<keyword evidence="1" id="KW-0802">TPR repeat</keyword>
<proteinExistence type="predicted"/>
<dbReference type="InterPro" id="IPR029044">
    <property type="entry name" value="Nucleotide-diphossugar_trans"/>
</dbReference>
<dbReference type="InterPro" id="IPR019734">
    <property type="entry name" value="TPR_rpt"/>
</dbReference>
<evidence type="ECO:0000313" key="3">
    <source>
        <dbReference type="EMBL" id="OYX31719.1"/>
    </source>
</evidence>
<evidence type="ECO:0000259" key="2">
    <source>
        <dbReference type="Pfam" id="PF00535"/>
    </source>
</evidence>
<feature type="repeat" description="TPR" evidence="1">
    <location>
        <begin position="46"/>
        <end position="79"/>
    </location>
</feature>
<dbReference type="InterPro" id="IPR001173">
    <property type="entry name" value="Glyco_trans_2-like"/>
</dbReference>
<dbReference type="AlphaFoldDB" id="A0A258FHX4"/>
<evidence type="ECO:0000313" key="4">
    <source>
        <dbReference type="Proteomes" id="UP000215595"/>
    </source>
</evidence>
<dbReference type="SMART" id="SM00028">
    <property type="entry name" value="TPR"/>
    <property type="match status" value="2"/>
</dbReference>
<feature type="domain" description="Glycosyltransferase 2-like" evidence="2">
    <location>
        <begin position="388"/>
        <end position="509"/>
    </location>
</feature>
<organism evidence="3 4">
    <name type="scientific">Brevundimonas subvibrioides</name>
    <dbReference type="NCBI Taxonomy" id="74313"/>
    <lineage>
        <taxon>Bacteria</taxon>
        <taxon>Pseudomonadati</taxon>
        <taxon>Pseudomonadota</taxon>
        <taxon>Alphaproteobacteria</taxon>
        <taxon>Caulobacterales</taxon>
        <taxon>Caulobacteraceae</taxon>
        <taxon>Brevundimonas</taxon>
    </lineage>
</organism>
<evidence type="ECO:0000256" key="1">
    <source>
        <dbReference type="PROSITE-ProRule" id="PRU00339"/>
    </source>
</evidence>